<dbReference type="InterPro" id="IPR045861">
    <property type="entry name" value="CorA_cytoplasmic_dom"/>
</dbReference>
<feature type="region of interest" description="Disordered" evidence="13">
    <location>
        <begin position="39"/>
        <end position="150"/>
    </location>
</feature>
<dbReference type="SUPFAM" id="SSF143865">
    <property type="entry name" value="CorA soluble domain-like"/>
    <property type="match status" value="1"/>
</dbReference>
<evidence type="ECO:0000259" key="15">
    <source>
        <dbReference type="PROSITE" id="PS50222"/>
    </source>
</evidence>
<keyword evidence="10 14" id="KW-0472">Membrane</keyword>
<keyword evidence="9" id="KW-0406">Ion transport</keyword>
<dbReference type="CDD" id="cd00051">
    <property type="entry name" value="EFh"/>
    <property type="match status" value="1"/>
</dbReference>
<evidence type="ECO:0000256" key="3">
    <source>
        <dbReference type="ARBA" id="ARBA00022448"/>
    </source>
</evidence>
<keyword evidence="7" id="KW-0460">Magnesium</keyword>
<dbReference type="EMBL" id="WSZM01000242">
    <property type="protein sequence ID" value="KAF4037341.1"/>
    <property type="molecule type" value="Genomic_DNA"/>
</dbReference>
<dbReference type="CDD" id="cd12822">
    <property type="entry name" value="TmCorA-like"/>
    <property type="match status" value="1"/>
</dbReference>
<evidence type="ECO:0000256" key="6">
    <source>
        <dbReference type="ARBA" id="ARBA00022837"/>
    </source>
</evidence>
<evidence type="ECO:0000256" key="11">
    <source>
        <dbReference type="ARBA" id="ARBA00034269"/>
    </source>
</evidence>
<dbReference type="GO" id="GO:0015095">
    <property type="term" value="F:magnesium ion transmembrane transporter activity"/>
    <property type="evidence" value="ECO:0007669"/>
    <property type="project" value="TreeGrafter"/>
</dbReference>
<dbReference type="Gene3D" id="1.10.238.10">
    <property type="entry name" value="EF-hand"/>
    <property type="match status" value="1"/>
</dbReference>
<organism evidence="16 17">
    <name type="scientific">Phytophthora infestans</name>
    <name type="common">Potato late blight agent</name>
    <name type="synonym">Botrytis infestans</name>
    <dbReference type="NCBI Taxonomy" id="4787"/>
    <lineage>
        <taxon>Eukaryota</taxon>
        <taxon>Sar</taxon>
        <taxon>Stramenopiles</taxon>
        <taxon>Oomycota</taxon>
        <taxon>Peronosporomycetes</taxon>
        <taxon>Peronosporales</taxon>
        <taxon>Peronosporaceae</taxon>
        <taxon>Phytophthora</taxon>
    </lineage>
</organism>
<dbReference type="Proteomes" id="UP000602510">
    <property type="component" value="Unassembled WGS sequence"/>
</dbReference>
<evidence type="ECO:0000256" key="9">
    <source>
        <dbReference type="ARBA" id="ARBA00023065"/>
    </source>
</evidence>
<feature type="compositionally biased region" description="Polar residues" evidence="13">
    <location>
        <begin position="42"/>
        <end position="69"/>
    </location>
</feature>
<dbReference type="GO" id="GO:0005509">
    <property type="term" value="F:calcium ion binding"/>
    <property type="evidence" value="ECO:0007669"/>
    <property type="project" value="InterPro"/>
</dbReference>
<keyword evidence="4" id="KW-1003">Cell membrane</keyword>
<comment type="function">
    <text evidence="12">Mediates influx of magnesium ions. Alternates between open and closed states. Activated by low cytoplasmic Mg(2+) levels. Inactive when cytoplasmic Mg(2+) levels are high.</text>
</comment>
<dbReference type="GO" id="GO:0050897">
    <property type="term" value="F:cobalt ion binding"/>
    <property type="evidence" value="ECO:0007669"/>
    <property type="project" value="TreeGrafter"/>
</dbReference>
<keyword evidence="5 14" id="KW-0812">Transmembrane</keyword>
<dbReference type="InterPro" id="IPR011992">
    <property type="entry name" value="EF-hand-dom_pair"/>
</dbReference>
<dbReference type="GO" id="GO:0005886">
    <property type="term" value="C:plasma membrane"/>
    <property type="evidence" value="ECO:0007669"/>
    <property type="project" value="UniProtKB-SubCell"/>
</dbReference>
<evidence type="ECO:0000256" key="8">
    <source>
        <dbReference type="ARBA" id="ARBA00022989"/>
    </source>
</evidence>
<comment type="caution">
    <text evidence="16">The sequence shown here is derived from an EMBL/GenBank/DDBJ whole genome shotgun (WGS) entry which is preliminary data.</text>
</comment>
<proteinExistence type="inferred from homology"/>
<keyword evidence="3" id="KW-0813">Transport</keyword>
<dbReference type="GO" id="GO:0015087">
    <property type="term" value="F:cobalt ion transmembrane transporter activity"/>
    <property type="evidence" value="ECO:0007669"/>
    <property type="project" value="TreeGrafter"/>
</dbReference>
<dbReference type="FunFam" id="1.20.58.340:FF:000004">
    <property type="entry name" value="Magnesium transport protein CorA"/>
    <property type="match status" value="1"/>
</dbReference>
<name>A0A833WU35_PHYIN</name>
<keyword evidence="6" id="KW-0106">Calcium</keyword>
<reference evidence="16" key="1">
    <citation type="submission" date="2020-04" db="EMBL/GenBank/DDBJ databases">
        <title>Hybrid Assembly of Korean Phytophthora infestans isolates.</title>
        <authorList>
            <person name="Prokchorchik M."/>
            <person name="Lee Y."/>
            <person name="Seo J."/>
            <person name="Cho J.-H."/>
            <person name="Park Y.-E."/>
            <person name="Jang D.-C."/>
            <person name="Im J.-S."/>
            <person name="Choi J.-G."/>
            <person name="Park H.-J."/>
            <person name="Lee G.-B."/>
            <person name="Lee Y.-G."/>
            <person name="Hong S.-Y."/>
            <person name="Cho K."/>
            <person name="Sohn K.H."/>
        </authorList>
    </citation>
    <scope>NUCLEOTIDE SEQUENCE</scope>
    <source>
        <strain evidence="16">KR_1_A1</strain>
    </source>
</reference>
<dbReference type="InterPro" id="IPR045863">
    <property type="entry name" value="CorA_TM1_TM2"/>
</dbReference>
<dbReference type="SUPFAM" id="SSF144083">
    <property type="entry name" value="Magnesium transport protein CorA, transmembrane region"/>
    <property type="match status" value="1"/>
</dbReference>
<dbReference type="PROSITE" id="PS00018">
    <property type="entry name" value="EF_HAND_1"/>
    <property type="match status" value="1"/>
</dbReference>
<dbReference type="InterPro" id="IPR002048">
    <property type="entry name" value="EF_hand_dom"/>
</dbReference>
<protein>
    <submittedName>
        <fullName evidence="16">CorA-like Mg2+ transporter protein</fullName>
    </submittedName>
</protein>
<comment type="subcellular location">
    <subcellularLocation>
        <location evidence="1">Cell membrane</location>
        <topology evidence="1">Multi-pass membrane protein</topology>
    </subcellularLocation>
</comment>
<dbReference type="GO" id="GO:0000287">
    <property type="term" value="F:magnesium ion binding"/>
    <property type="evidence" value="ECO:0007669"/>
    <property type="project" value="TreeGrafter"/>
</dbReference>
<evidence type="ECO:0000313" key="16">
    <source>
        <dbReference type="EMBL" id="KAF4037341.1"/>
    </source>
</evidence>
<dbReference type="InterPro" id="IPR018247">
    <property type="entry name" value="EF_Hand_1_Ca_BS"/>
</dbReference>
<dbReference type="PANTHER" id="PTHR46494:SF1">
    <property type="entry name" value="CORA FAMILY METAL ION TRANSPORTER (EUROFUNG)"/>
    <property type="match status" value="1"/>
</dbReference>
<comment type="catalytic activity">
    <reaction evidence="11">
        <text>Mg(2+)(in) = Mg(2+)(out)</text>
        <dbReference type="Rhea" id="RHEA:29827"/>
        <dbReference type="ChEBI" id="CHEBI:18420"/>
    </reaction>
</comment>
<evidence type="ECO:0000256" key="4">
    <source>
        <dbReference type="ARBA" id="ARBA00022475"/>
    </source>
</evidence>
<evidence type="ECO:0000256" key="5">
    <source>
        <dbReference type="ARBA" id="ARBA00022692"/>
    </source>
</evidence>
<dbReference type="PANTHER" id="PTHR46494">
    <property type="entry name" value="CORA FAMILY METAL ION TRANSPORTER (EUROFUNG)"/>
    <property type="match status" value="1"/>
</dbReference>
<evidence type="ECO:0000256" key="14">
    <source>
        <dbReference type="SAM" id="Phobius"/>
    </source>
</evidence>
<dbReference type="InterPro" id="IPR002523">
    <property type="entry name" value="MgTranspt_CorA/ZnTranspt_ZntB"/>
</dbReference>
<evidence type="ECO:0000313" key="17">
    <source>
        <dbReference type="Proteomes" id="UP000602510"/>
    </source>
</evidence>
<evidence type="ECO:0000256" key="2">
    <source>
        <dbReference type="ARBA" id="ARBA00009765"/>
    </source>
</evidence>
<gene>
    <name evidence="16" type="ORF">GN244_ATG10569</name>
</gene>
<dbReference type="FunFam" id="1.20.58.340:FF:000021">
    <property type="entry name" value="Magnesium and cobalt transporter CorA"/>
    <property type="match status" value="1"/>
</dbReference>
<dbReference type="Gene3D" id="1.20.58.340">
    <property type="entry name" value="Magnesium transport protein CorA, transmembrane region"/>
    <property type="match status" value="2"/>
</dbReference>
<keyword evidence="17" id="KW-1185">Reference proteome</keyword>
<feature type="domain" description="EF-hand" evidence="15">
    <location>
        <begin position="241"/>
        <end position="276"/>
    </location>
</feature>
<keyword evidence="8 14" id="KW-1133">Transmembrane helix</keyword>
<evidence type="ECO:0000256" key="7">
    <source>
        <dbReference type="ARBA" id="ARBA00022842"/>
    </source>
</evidence>
<accession>A0A833WU35</accession>
<dbReference type="AlphaFoldDB" id="A0A833WU35"/>
<evidence type="ECO:0000256" key="12">
    <source>
        <dbReference type="ARBA" id="ARBA00045497"/>
    </source>
</evidence>
<dbReference type="SUPFAM" id="SSF47473">
    <property type="entry name" value="EF-hand"/>
    <property type="match status" value="1"/>
</dbReference>
<dbReference type="PROSITE" id="PS50222">
    <property type="entry name" value="EF_HAND_2"/>
    <property type="match status" value="1"/>
</dbReference>
<sequence>MCSFIKFLRLAQGPTIMDSALLPHSNTGDEDTISIVAYGATPPSSQRSRPAVETRNSWSAPSPNIQASYQPPDWNSDDGSIVDGSARRIAINTRSSSSRSSGSSRSDEVPPPPSPPLPGGNSFRGATVDTTASVRSSDLPPSPPTNTAVANTTVRPLTLYGKDILHIFPFGTTSQDGKPVKWSDTLGAIDTEDDYSIRDPHFDLTNGKISKLFSLSNPDDKGMLSYEGFRCGLEAMGIACDNDRQFQAFVDVVDGDKNGVISYEEFLSAIQEIKLAQLFNDPFIRTMPALFSSVKSPVTLGSIEYSPDRIRSVYPINQVKSFIYSTNPSWANVRWINVEGINTLLMRRLSVRYRLHPLAIEDTLGPDVKRPKYVKFDEHSFLILQTLSPRNMSIVKDYQHMYRASQFVLPEDDSPFDKMSLTELCMRLKELDIGCVMSLPRQLSLYVMEGVLISVQGKNMLWSALKQRLHVSYSKVRQHSTAFLMYTIMDVCVNQLSPISQTFGAKLIMLERLMSLDSRYFDLSRIATCSRQIKGLQMPCKPMREVISKLITSDDYQGETLQYFADVQEHLTTIEEECVHNLDRCNSLVEEFNNARASQQNDVSYILALIAAIFLPAQFLTGVYGMNFPYIPEQTYHYGYYIWWAIMIVIAGLIVLYFKFKRWL</sequence>
<feature type="transmembrane region" description="Helical" evidence="14">
    <location>
        <begin position="638"/>
        <end position="658"/>
    </location>
</feature>
<feature type="transmembrane region" description="Helical" evidence="14">
    <location>
        <begin position="605"/>
        <end position="626"/>
    </location>
</feature>
<dbReference type="Pfam" id="PF01544">
    <property type="entry name" value="CorA"/>
    <property type="match status" value="1"/>
</dbReference>
<feature type="compositionally biased region" description="Low complexity" evidence="13">
    <location>
        <begin position="94"/>
        <end position="104"/>
    </location>
</feature>
<evidence type="ECO:0000256" key="13">
    <source>
        <dbReference type="SAM" id="MobiDB-lite"/>
    </source>
</evidence>
<dbReference type="FunFam" id="1.10.238.10:FF:000671">
    <property type="entry name" value="Uncharacterized protein"/>
    <property type="match status" value="1"/>
</dbReference>
<evidence type="ECO:0000256" key="1">
    <source>
        <dbReference type="ARBA" id="ARBA00004651"/>
    </source>
</evidence>
<evidence type="ECO:0000256" key="10">
    <source>
        <dbReference type="ARBA" id="ARBA00023136"/>
    </source>
</evidence>
<feature type="compositionally biased region" description="Pro residues" evidence="13">
    <location>
        <begin position="109"/>
        <end position="118"/>
    </location>
</feature>
<dbReference type="Gene3D" id="3.30.460.20">
    <property type="entry name" value="CorA soluble domain-like"/>
    <property type="match status" value="1"/>
</dbReference>
<comment type="similarity">
    <text evidence="2">Belongs to the CorA metal ion transporter (MIT) (TC 1.A.35) family.</text>
</comment>